<accession>A8N8J6</accession>
<protein>
    <recommendedName>
        <fullName evidence="3">CHAT domain-containing protein</fullName>
    </recommendedName>
</protein>
<dbReference type="PANTHER" id="PTHR19959:SF119">
    <property type="entry name" value="FUNGAL LIPASE-LIKE DOMAIN-CONTAINING PROTEIN"/>
    <property type="match status" value="1"/>
</dbReference>
<dbReference type="eggNOG" id="KOG4626">
    <property type="taxonomic scope" value="Eukaryota"/>
</dbReference>
<dbReference type="InterPro" id="IPR011990">
    <property type="entry name" value="TPR-like_helical_dom_sf"/>
</dbReference>
<dbReference type="RefSeq" id="XP_001831152.2">
    <property type="nucleotide sequence ID" value="XM_001831100.2"/>
</dbReference>
<dbReference type="Gene3D" id="1.25.40.10">
    <property type="entry name" value="Tetratricopeptide repeat domain"/>
    <property type="match status" value="2"/>
</dbReference>
<dbReference type="VEuPathDB" id="FungiDB:CC1G_04043"/>
<dbReference type="GeneID" id="6007614"/>
<dbReference type="KEGG" id="cci:CC1G_04043"/>
<proteinExistence type="predicted"/>
<organism evidence="1 2">
    <name type="scientific">Coprinopsis cinerea (strain Okayama-7 / 130 / ATCC MYA-4618 / FGSC 9003)</name>
    <name type="common">Inky cap fungus</name>
    <name type="synonym">Hormographiella aspergillata</name>
    <dbReference type="NCBI Taxonomy" id="240176"/>
    <lineage>
        <taxon>Eukaryota</taxon>
        <taxon>Fungi</taxon>
        <taxon>Dikarya</taxon>
        <taxon>Basidiomycota</taxon>
        <taxon>Agaricomycotina</taxon>
        <taxon>Agaricomycetes</taxon>
        <taxon>Agaricomycetidae</taxon>
        <taxon>Agaricales</taxon>
        <taxon>Agaricineae</taxon>
        <taxon>Psathyrellaceae</taxon>
        <taxon>Coprinopsis</taxon>
    </lineage>
</organism>
<dbReference type="EMBL" id="AACS02000007">
    <property type="protein sequence ID" value="EAU90774.2"/>
    <property type="molecule type" value="Genomic_DNA"/>
</dbReference>
<dbReference type="InParanoid" id="A8N8J6"/>
<name>A8N8J6_COPC7</name>
<evidence type="ECO:0008006" key="3">
    <source>
        <dbReference type="Google" id="ProtNLM"/>
    </source>
</evidence>
<gene>
    <name evidence="1" type="ORF">CC1G_04043</name>
</gene>
<dbReference type="Pfam" id="PF13374">
    <property type="entry name" value="TPR_10"/>
    <property type="match status" value="2"/>
</dbReference>
<reference evidence="1 2" key="1">
    <citation type="journal article" date="2010" name="Proc. Natl. Acad. Sci. U.S.A.">
        <title>Insights into evolution of multicellular fungi from the assembled chromosomes of the mushroom Coprinopsis cinerea (Coprinus cinereus).</title>
        <authorList>
            <person name="Stajich J.E."/>
            <person name="Wilke S.K."/>
            <person name="Ahren D."/>
            <person name="Au C.H."/>
            <person name="Birren B.W."/>
            <person name="Borodovsky M."/>
            <person name="Burns C."/>
            <person name="Canback B."/>
            <person name="Casselton L.A."/>
            <person name="Cheng C.K."/>
            <person name="Deng J."/>
            <person name="Dietrich F.S."/>
            <person name="Fargo D.C."/>
            <person name="Farman M.L."/>
            <person name="Gathman A.C."/>
            <person name="Goldberg J."/>
            <person name="Guigo R."/>
            <person name="Hoegger P.J."/>
            <person name="Hooker J.B."/>
            <person name="Huggins A."/>
            <person name="James T.Y."/>
            <person name="Kamada T."/>
            <person name="Kilaru S."/>
            <person name="Kodira C."/>
            <person name="Kues U."/>
            <person name="Kupfer D."/>
            <person name="Kwan H.S."/>
            <person name="Lomsadze A."/>
            <person name="Li W."/>
            <person name="Lilly W.W."/>
            <person name="Ma L.J."/>
            <person name="Mackey A.J."/>
            <person name="Manning G."/>
            <person name="Martin F."/>
            <person name="Muraguchi H."/>
            <person name="Natvig D.O."/>
            <person name="Palmerini H."/>
            <person name="Ramesh M.A."/>
            <person name="Rehmeyer C.J."/>
            <person name="Roe B.A."/>
            <person name="Shenoy N."/>
            <person name="Stanke M."/>
            <person name="Ter-Hovhannisyan V."/>
            <person name="Tunlid A."/>
            <person name="Velagapudi R."/>
            <person name="Vision T.J."/>
            <person name="Zeng Q."/>
            <person name="Zolan M.E."/>
            <person name="Pukkila P.J."/>
        </authorList>
    </citation>
    <scope>NUCLEOTIDE SEQUENCE [LARGE SCALE GENOMIC DNA]</scope>
    <source>
        <strain evidence="2">Okayama-7 / 130 / ATCC MYA-4618 / FGSC 9003</strain>
    </source>
</reference>
<comment type="caution">
    <text evidence="1">The sequence shown here is derived from an EMBL/GenBank/DDBJ whole genome shotgun (WGS) entry which is preliminary data.</text>
</comment>
<dbReference type="OrthoDB" id="9991317at2759"/>
<dbReference type="OMA" id="CHEAMAL"/>
<evidence type="ECO:0000313" key="1">
    <source>
        <dbReference type="EMBL" id="EAU90774.2"/>
    </source>
</evidence>
<dbReference type="HOGENOM" id="CLU_001305_2_1_1"/>
<keyword evidence="2" id="KW-1185">Reference proteome</keyword>
<dbReference type="PANTHER" id="PTHR19959">
    <property type="entry name" value="KINESIN LIGHT CHAIN"/>
    <property type="match status" value="1"/>
</dbReference>
<dbReference type="Proteomes" id="UP000001861">
    <property type="component" value="Unassembled WGS sequence"/>
</dbReference>
<evidence type="ECO:0000313" key="2">
    <source>
        <dbReference type="Proteomes" id="UP000001861"/>
    </source>
</evidence>
<sequence>MGELDKALLLVNSLLDAVTKGMKDDLLQDAITMLQGAIRGEGDHRTREKLEVVLIKALVTRFARYGWADDLDEGLGLLRKGDLDVKLTLIDQLRISGLRGDHFPAIVSSVLDLLRDYRQSIDKSSLDTAFALAIRAIASCQGVTNTQAQLLLRVGNAFALRYLASGDEGDLGLAGVYFQDAKRAFNKGDPMLSVVLLNLQHIGWMKLMECESRQKPVGFREMERFGKKAQAEDRGGLEPYMLGTALLKNGGRLHLDNAIFQFRRSLSLRPPQHPRRHDTLGNCAIALLKRFILTSNFEDLEESVQMQLQALALRPPNHPDRSRSLDNLANALCTRFNHRGDFRDLEECIARHREALSLQPPGHPDRPASLVGLASALDTRFEHKGNVVDLEESIASHRGALVLLPPGHPERSSSLINFAGCLLTRFKLQGDFRDLEECIACNEEALALMAPGDPERCGPLENVAISLSTRYQYEGNFLDLEESLSLFREVLNLRPPGHSDRPRTLRNLASSLSMRFRHKGDFCDLDECIDAHRKALSHQLPGHPGRGISLSSLGGALSIRFQYRHDLCDLEESVASHSEALALIPPGHQDLSNLLNNLAISLSARFERKGDIHDLKMAIKYHREALTLRPPGCADRPSSLNNLANALAIRFQREGDLSDLEECIVHVRDALTEFSRIGPALALEHEPNLPVVYNPDSLKTLTNLVTFLKLKYKVHSDSSIQDEIFRLLRSGAQFHGSSPLARLDHAGLWSSTCREFCRWENALEAHKHGVDLLPHLASLDLTLEQRQNVLIHAKELSGDAVQCAIEQGELETAVVFLSTARSVFWSQTLQFRGSLDNLEALHPDLASELRSVTGQLEIATGQNLEPDSMSAKLPSRPYLLARKREEVIARIRATDGFHDFLLPPCFDTLKNAARGGPVVFLNASEFGCHALIMKGDGTLLPLSLLADMSLLLYLADAIPLLARGQEIDVHVRCNIDNCFDGRDVRLKAVRRREDYRTADDDFRDVLEILWEVVAQPVITALGLSKVSYPETN</sequence>
<dbReference type="AlphaFoldDB" id="A8N8J6"/>